<keyword evidence="1" id="KW-0175">Coiled coil</keyword>
<protein>
    <submittedName>
        <fullName evidence="3">Uncharacterized protein</fullName>
    </submittedName>
</protein>
<proteinExistence type="predicted"/>
<reference evidence="3 4" key="1">
    <citation type="submission" date="2024-04" db="EMBL/GenBank/DDBJ databases">
        <title>Tritrichomonas musculus Genome.</title>
        <authorList>
            <person name="Alves-Ferreira E."/>
            <person name="Grigg M."/>
            <person name="Lorenzi H."/>
            <person name="Galac M."/>
        </authorList>
    </citation>
    <scope>NUCLEOTIDE SEQUENCE [LARGE SCALE GENOMIC DNA]</scope>
    <source>
        <strain evidence="3 4">EAF2021</strain>
    </source>
</reference>
<evidence type="ECO:0000313" key="4">
    <source>
        <dbReference type="Proteomes" id="UP001470230"/>
    </source>
</evidence>
<keyword evidence="4" id="KW-1185">Reference proteome</keyword>
<evidence type="ECO:0000313" key="3">
    <source>
        <dbReference type="EMBL" id="KAK8883213.1"/>
    </source>
</evidence>
<evidence type="ECO:0000256" key="2">
    <source>
        <dbReference type="SAM" id="MobiDB-lite"/>
    </source>
</evidence>
<dbReference type="EMBL" id="JAPFFF010000009">
    <property type="protein sequence ID" value="KAK8883213.1"/>
    <property type="molecule type" value="Genomic_DNA"/>
</dbReference>
<dbReference type="Proteomes" id="UP001470230">
    <property type="component" value="Unassembled WGS sequence"/>
</dbReference>
<name>A0ABR2JX71_9EUKA</name>
<feature type="coiled-coil region" evidence="1">
    <location>
        <begin position="173"/>
        <end position="200"/>
    </location>
</feature>
<comment type="caution">
    <text evidence="3">The sequence shown here is derived from an EMBL/GenBank/DDBJ whole genome shotgun (WGS) entry which is preliminary data.</text>
</comment>
<accession>A0ABR2JX71</accession>
<feature type="region of interest" description="Disordered" evidence="2">
    <location>
        <begin position="1"/>
        <end position="26"/>
    </location>
</feature>
<sequence>MISSSSSTPVTTPSRNSSSNITPKIRPHLIENEASPLFSKEQQIIIQRTKAKLEMEVASFRKRKQILSEQLAHIRSDFLSYGELVQLKASIESNYSSVKTQELNNLMNEYVEIVQGNYELEAECEILIKRIKEESKRRQNEIQLSNQISELFDFSSLSINFPDNSKRSDTSKDVLLKTEISQLEKKLDDIKKEQMRSDIQAPSANIICDAVGSYAKKAESEWQIRSLGSNIIRTQIKNLQKQVIDSTSFINKIEDTLVQEKHKLELARIRTSEAISKAKSSNDSNKLVFEDQLNQMDQTILQIKKDIEMSIIKYDNIMIDIKNLFEESRKILTNDFNANDDDSEDDFSKVVNLGNPTSEVNALMEKKKLLEIEINDLKEKYNSQKASIQKKESILKQKVTKLSRQYINNKQVISVQTKMLIPKQEYNIEKKVSSLINHIDSTILELRSTYA</sequence>
<feature type="coiled-coil region" evidence="1">
    <location>
        <begin position="360"/>
        <end position="394"/>
    </location>
</feature>
<evidence type="ECO:0000256" key="1">
    <source>
        <dbReference type="SAM" id="Coils"/>
    </source>
</evidence>
<feature type="compositionally biased region" description="Low complexity" evidence="2">
    <location>
        <begin position="1"/>
        <end position="20"/>
    </location>
</feature>
<gene>
    <name evidence="3" type="ORF">M9Y10_045864</name>
</gene>
<organism evidence="3 4">
    <name type="scientific">Tritrichomonas musculus</name>
    <dbReference type="NCBI Taxonomy" id="1915356"/>
    <lineage>
        <taxon>Eukaryota</taxon>
        <taxon>Metamonada</taxon>
        <taxon>Parabasalia</taxon>
        <taxon>Tritrichomonadida</taxon>
        <taxon>Tritrichomonadidae</taxon>
        <taxon>Tritrichomonas</taxon>
    </lineage>
</organism>